<organism evidence="9 10">
    <name type="scientific">Streptomyces lannensis</name>
    <dbReference type="NCBI Taxonomy" id="766498"/>
    <lineage>
        <taxon>Bacteria</taxon>
        <taxon>Bacillati</taxon>
        <taxon>Actinomycetota</taxon>
        <taxon>Actinomycetes</taxon>
        <taxon>Kitasatosporales</taxon>
        <taxon>Streptomycetaceae</taxon>
        <taxon>Streptomyces</taxon>
    </lineage>
</organism>
<dbReference type="PANTHER" id="PTHR43133">
    <property type="entry name" value="RNA POLYMERASE ECF-TYPE SIGMA FACTO"/>
    <property type="match status" value="1"/>
</dbReference>
<protein>
    <recommendedName>
        <fullName evidence="11">RNA polymerase sigma factor</fullName>
    </recommendedName>
</protein>
<feature type="region of interest" description="Disordered" evidence="6">
    <location>
        <begin position="193"/>
        <end position="228"/>
    </location>
</feature>
<feature type="domain" description="RNA polymerase sigma-70 region 4" evidence="8">
    <location>
        <begin position="141"/>
        <end position="190"/>
    </location>
</feature>
<dbReference type="Pfam" id="PF04545">
    <property type="entry name" value="Sigma70_r4"/>
    <property type="match status" value="1"/>
</dbReference>
<evidence type="ECO:0000259" key="8">
    <source>
        <dbReference type="Pfam" id="PF04545"/>
    </source>
</evidence>
<evidence type="ECO:0008006" key="11">
    <source>
        <dbReference type="Google" id="ProtNLM"/>
    </source>
</evidence>
<dbReference type="InterPro" id="IPR013325">
    <property type="entry name" value="RNA_pol_sigma_r2"/>
</dbReference>
<dbReference type="InterPro" id="IPR007630">
    <property type="entry name" value="RNA_pol_sigma70_r4"/>
</dbReference>
<dbReference type="EMBL" id="BAAAZA010000034">
    <property type="protein sequence ID" value="GAA3895734.1"/>
    <property type="molecule type" value="Genomic_DNA"/>
</dbReference>
<name>A0ABP7LA97_9ACTN</name>
<feature type="domain" description="RNA polymerase sigma-70 region 2" evidence="7">
    <location>
        <begin position="33"/>
        <end position="98"/>
    </location>
</feature>
<reference evidence="10" key="1">
    <citation type="journal article" date="2019" name="Int. J. Syst. Evol. Microbiol.">
        <title>The Global Catalogue of Microorganisms (GCM) 10K type strain sequencing project: providing services to taxonomists for standard genome sequencing and annotation.</title>
        <authorList>
            <consortium name="The Broad Institute Genomics Platform"/>
            <consortium name="The Broad Institute Genome Sequencing Center for Infectious Disease"/>
            <person name="Wu L."/>
            <person name="Ma J."/>
        </authorList>
    </citation>
    <scope>NUCLEOTIDE SEQUENCE [LARGE SCALE GENOMIC DNA]</scope>
    <source>
        <strain evidence="10">JCM 16578</strain>
    </source>
</reference>
<evidence type="ECO:0000256" key="3">
    <source>
        <dbReference type="ARBA" id="ARBA00023082"/>
    </source>
</evidence>
<evidence type="ECO:0000256" key="4">
    <source>
        <dbReference type="ARBA" id="ARBA00023125"/>
    </source>
</evidence>
<gene>
    <name evidence="9" type="ORF">GCM10022207_74960</name>
</gene>
<evidence type="ECO:0000256" key="2">
    <source>
        <dbReference type="ARBA" id="ARBA00023015"/>
    </source>
</evidence>
<keyword evidence="3" id="KW-0731">Sigma factor</keyword>
<keyword evidence="2" id="KW-0805">Transcription regulation</keyword>
<dbReference type="InterPro" id="IPR014284">
    <property type="entry name" value="RNA_pol_sigma-70_dom"/>
</dbReference>
<dbReference type="InterPro" id="IPR007627">
    <property type="entry name" value="RNA_pol_sigma70_r2"/>
</dbReference>
<dbReference type="NCBIfam" id="TIGR02937">
    <property type="entry name" value="sigma70-ECF"/>
    <property type="match status" value="1"/>
</dbReference>
<dbReference type="SUPFAM" id="SSF88659">
    <property type="entry name" value="Sigma3 and sigma4 domains of RNA polymerase sigma factors"/>
    <property type="match status" value="1"/>
</dbReference>
<accession>A0ABP7LA97</accession>
<dbReference type="PANTHER" id="PTHR43133:SF57">
    <property type="entry name" value="RNA POLYMERASE SIGMA-70 FACTOR"/>
    <property type="match status" value="1"/>
</dbReference>
<evidence type="ECO:0000256" key="1">
    <source>
        <dbReference type="ARBA" id="ARBA00010641"/>
    </source>
</evidence>
<dbReference type="Gene3D" id="1.10.10.10">
    <property type="entry name" value="Winged helix-like DNA-binding domain superfamily/Winged helix DNA-binding domain"/>
    <property type="match status" value="1"/>
</dbReference>
<sequence>MITKTPTTPRHKEAEPALIARAQQGDPDAFGELYRMHHDMIATFINHRVKSNPTLTEDLTADVFVKALTKITTFTWTGTSIRAWLCTIARNTIADHYKIAATRRLTYVDQITHVHDTWTAPANTAEETALATLAVHDLHHALGSITPRQQAVIRLRFLNELTVTETAQTLGTTNAAVKTLQWRALDTLRKTYAIPNPSHPQKPQREHTTENHHARSPHTPRPLCGTQT</sequence>
<evidence type="ECO:0000256" key="6">
    <source>
        <dbReference type="SAM" id="MobiDB-lite"/>
    </source>
</evidence>
<evidence type="ECO:0000259" key="7">
    <source>
        <dbReference type="Pfam" id="PF04542"/>
    </source>
</evidence>
<dbReference type="InterPro" id="IPR036388">
    <property type="entry name" value="WH-like_DNA-bd_sf"/>
</dbReference>
<evidence type="ECO:0000256" key="5">
    <source>
        <dbReference type="ARBA" id="ARBA00023163"/>
    </source>
</evidence>
<dbReference type="CDD" id="cd06171">
    <property type="entry name" value="Sigma70_r4"/>
    <property type="match status" value="1"/>
</dbReference>
<evidence type="ECO:0000313" key="10">
    <source>
        <dbReference type="Proteomes" id="UP001501563"/>
    </source>
</evidence>
<dbReference type="Proteomes" id="UP001501563">
    <property type="component" value="Unassembled WGS sequence"/>
</dbReference>
<feature type="compositionally biased region" description="Basic and acidic residues" evidence="6">
    <location>
        <begin position="203"/>
        <end position="213"/>
    </location>
</feature>
<dbReference type="Gene3D" id="1.10.1740.10">
    <property type="match status" value="1"/>
</dbReference>
<dbReference type="Pfam" id="PF04542">
    <property type="entry name" value="Sigma70_r2"/>
    <property type="match status" value="1"/>
</dbReference>
<comment type="caution">
    <text evidence="9">The sequence shown here is derived from an EMBL/GenBank/DDBJ whole genome shotgun (WGS) entry which is preliminary data.</text>
</comment>
<keyword evidence="10" id="KW-1185">Reference proteome</keyword>
<keyword evidence="5" id="KW-0804">Transcription</keyword>
<dbReference type="InterPro" id="IPR039425">
    <property type="entry name" value="RNA_pol_sigma-70-like"/>
</dbReference>
<dbReference type="SUPFAM" id="SSF88946">
    <property type="entry name" value="Sigma2 domain of RNA polymerase sigma factors"/>
    <property type="match status" value="1"/>
</dbReference>
<comment type="similarity">
    <text evidence="1">Belongs to the sigma-70 factor family. ECF subfamily.</text>
</comment>
<proteinExistence type="inferred from homology"/>
<dbReference type="RefSeq" id="WP_345553548.1">
    <property type="nucleotide sequence ID" value="NZ_BAAAZA010000034.1"/>
</dbReference>
<evidence type="ECO:0000313" key="9">
    <source>
        <dbReference type="EMBL" id="GAA3895734.1"/>
    </source>
</evidence>
<dbReference type="InterPro" id="IPR013324">
    <property type="entry name" value="RNA_pol_sigma_r3/r4-like"/>
</dbReference>
<keyword evidence="4" id="KW-0238">DNA-binding</keyword>